<accession>A0A9D9E9L1</accession>
<comment type="caution">
    <text evidence="2">The sequence shown here is derived from an EMBL/GenBank/DDBJ whole genome shotgun (WGS) entry which is preliminary data.</text>
</comment>
<keyword evidence="1" id="KW-0732">Signal</keyword>
<dbReference type="PROSITE" id="PS51257">
    <property type="entry name" value="PROKAR_LIPOPROTEIN"/>
    <property type="match status" value="1"/>
</dbReference>
<reference evidence="2" key="2">
    <citation type="journal article" date="2021" name="PeerJ">
        <title>Extensive microbial diversity within the chicken gut microbiome revealed by metagenomics and culture.</title>
        <authorList>
            <person name="Gilroy R."/>
            <person name="Ravi A."/>
            <person name="Getino M."/>
            <person name="Pursley I."/>
            <person name="Horton D.L."/>
            <person name="Alikhan N.F."/>
            <person name="Baker D."/>
            <person name="Gharbi K."/>
            <person name="Hall N."/>
            <person name="Watson M."/>
            <person name="Adriaenssens E.M."/>
            <person name="Foster-Nyarko E."/>
            <person name="Jarju S."/>
            <person name="Secka A."/>
            <person name="Antonio M."/>
            <person name="Oren A."/>
            <person name="Chaudhuri R.R."/>
            <person name="La Ragione R."/>
            <person name="Hildebrand F."/>
            <person name="Pallen M.J."/>
        </authorList>
    </citation>
    <scope>NUCLEOTIDE SEQUENCE</scope>
    <source>
        <strain evidence="2">11167</strain>
    </source>
</reference>
<proteinExistence type="predicted"/>
<name>A0A9D9E9L1_9SPIR</name>
<dbReference type="Proteomes" id="UP000823633">
    <property type="component" value="Unassembled WGS sequence"/>
</dbReference>
<dbReference type="AlphaFoldDB" id="A0A9D9E9L1"/>
<feature type="signal peptide" evidence="1">
    <location>
        <begin position="1"/>
        <end position="23"/>
    </location>
</feature>
<evidence type="ECO:0000313" key="3">
    <source>
        <dbReference type="Proteomes" id="UP000823633"/>
    </source>
</evidence>
<sequence length="406" mass="45123">MKMKRISTILLALLMLISFTACNLDNNGILYRGPNRTPSDNKNRNYIGHTSDTVYFVTSDGLSQAKLNGTSLTDDQVISSNSIFQHYFQGHGWMVGNDIVWLEDNQGEQNYYLITPTTDPVGITKLEVKYGTETTELKTPKYLYRYYSDDYDPYLVVKEEKDSNAVVYTATVEAKAKTLTLTQVLNMDTSFDSSEDLDFNYSGSVNGLLWSTITSKDDSGKETTTTTYMYALPDSNGSSTTPVTVTFSHDVTSEDETPTTEEVTVAPSTIKSVYEKDGYLFVLTSSSSQITIYSNYVTTGNPGTATEGNLTLKELATVSASYNSSFPIYYREGKLIFLDYNISDSSVMYFVDLTREKETASDSLSSGIEAEAFIDLTGDEDDDIYMMTKNHGFFKVSLSSNSVSEI</sequence>
<feature type="chain" id="PRO_5039285537" evidence="1">
    <location>
        <begin position="24"/>
        <end position="406"/>
    </location>
</feature>
<protein>
    <submittedName>
        <fullName evidence="2">Uncharacterized protein</fullName>
    </submittedName>
</protein>
<organism evidence="2 3">
    <name type="scientific">Candidatus Aphodenecus pullistercoris</name>
    <dbReference type="NCBI Taxonomy" id="2840669"/>
    <lineage>
        <taxon>Bacteria</taxon>
        <taxon>Pseudomonadati</taxon>
        <taxon>Spirochaetota</taxon>
        <taxon>Spirochaetia</taxon>
        <taxon>Spirochaetales</taxon>
        <taxon>Candidatus Aphodenecus</taxon>
    </lineage>
</organism>
<evidence type="ECO:0000256" key="1">
    <source>
        <dbReference type="SAM" id="SignalP"/>
    </source>
</evidence>
<dbReference type="EMBL" id="JADIMU010000054">
    <property type="protein sequence ID" value="MBO8443704.1"/>
    <property type="molecule type" value="Genomic_DNA"/>
</dbReference>
<reference evidence="2" key="1">
    <citation type="submission" date="2020-10" db="EMBL/GenBank/DDBJ databases">
        <authorList>
            <person name="Gilroy R."/>
        </authorList>
    </citation>
    <scope>NUCLEOTIDE SEQUENCE</scope>
    <source>
        <strain evidence="2">11167</strain>
    </source>
</reference>
<evidence type="ECO:0000313" key="2">
    <source>
        <dbReference type="EMBL" id="MBO8443704.1"/>
    </source>
</evidence>
<gene>
    <name evidence="2" type="ORF">IAC42_08145</name>
</gene>